<keyword evidence="2" id="KW-1133">Transmembrane helix</keyword>
<feature type="transmembrane region" description="Helical" evidence="2">
    <location>
        <begin position="41"/>
        <end position="62"/>
    </location>
</feature>
<evidence type="ECO:0008006" key="5">
    <source>
        <dbReference type="Google" id="ProtNLM"/>
    </source>
</evidence>
<organism evidence="3 4">
    <name type="scientific">Actinomadura sediminis</name>
    <dbReference type="NCBI Taxonomy" id="1038904"/>
    <lineage>
        <taxon>Bacteria</taxon>
        <taxon>Bacillati</taxon>
        <taxon>Actinomycetota</taxon>
        <taxon>Actinomycetes</taxon>
        <taxon>Streptosporangiales</taxon>
        <taxon>Thermomonosporaceae</taxon>
        <taxon>Actinomadura</taxon>
    </lineage>
</organism>
<gene>
    <name evidence="3" type="ORF">ACFQ11_19190</name>
</gene>
<evidence type="ECO:0000256" key="1">
    <source>
        <dbReference type="SAM" id="MobiDB-lite"/>
    </source>
</evidence>
<keyword evidence="4" id="KW-1185">Reference proteome</keyword>
<accession>A0ABW3EQT3</accession>
<feature type="compositionally biased region" description="Low complexity" evidence="1">
    <location>
        <begin position="13"/>
        <end position="28"/>
    </location>
</feature>
<comment type="caution">
    <text evidence="3">The sequence shown here is derived from an EMBL/GenBank/DDBJ whole genome shotgun (WGS) entry which is preliminary data.</text>
</comment>
<feature type="region of interest" description="Disordered" evidence="1">
    <location>
        <begin position="1"/>
        <end position="33"/>
    </location>
</feature>
<evidence type="ECO:0000313" key="4">
    <source>
        <dbReference type="Proteomes" id="UP001596972"/>
    </source>
</evidence>
<sequence>MASDQLLDGSQRSSDAPDVPDVPEPASEAPGTPGFVHRRRWWLAGASGAVLLAVVAAFLVVAPGDDSPAQKRYVSFPELCPSVIKGSFQQYMPNAGPLVEESPEQSAPGTLYRTCDWSEPMTANGTDVVTSRKLRVAARLHGGDDPIAAATSEYEAAWGGARSMAGTQDDSLGSLHAEAPSTVDGIGDHAFTHHRTLRSALADSGTVEATVRLRNVVVTVDYRGSTYPLGADGSPELSKSAPLDEATARAGAVAIARDVANTFTSCAACLGG</sequence>
<dbReference type="EMBL" id="JBHTJA010000037">
    <property type="protein sequence ID" value="MFD0902532.1"/>
    <property type="molecule type" value="Genomic_DNA"/>
</dbReference>
<keyword evidence="2" id="KW-0472">Membrane</keyword>
<dbReference type="Proteomes" id="UP001596972">
    <property type="component" value="Unassembled WGS sequence"/>
</dbReference>
<dbReference type="RefSeq" id="WP_378300410.1">
    <property type="nucleotide sequence ID" value="NZ_JBHTJA010000037.1"/>
</dbReference>
<protein>
    <recommendedName>
        <fullName evidence="5">DUF3558 domain-containing protein</fullName>
    </recommendedName>
</protein>
<evidence type="ECO:0000313" key="3">
    <source>
        <dbReference type="EMBL" id="MFD0902532.1"/>
    </source>
</evidence>
<reference evidence="4" key="1">
    <citation type="journal article" date="2019" name="Int. J. Syst. Evol. Microbiol.">
        <title>The Global Catalogue of Microorganisms (GCM) 10K type strain sequencing project: providing services to taxonomists for standard genome sequencing and annotation.</title>
        <authorList>
            <consortium name="The Broad Institute Genomics Platform"/>
            <consortium name="The Broad Institute Genome Sequencing Center for Infectious Disease"/>
            <person name="Wu L."/>
            <person name="Ma J."/>
        </authorList>
    </citation>
    <scope>NUCLEOTIDE SEQUENCE [LARGE SCALE GENOMIC DNA]</scope>
    <source>
        <strain evidence="4">JCM 31202</strain>
    </source>
</reference>
<keyword evidence="2" id="KW-0812">Transmembrane</keyword>
<evidence type="ECO:0000256" key="2">
    <source>
        <dbReference type="SAM" id="Phobius"/>
    </source>
</evidence>
<proteinExistence type="predicted"/>
<name>A0ABW3EQT3_9ACTN</name>